<dbReference type="Gene3D" id="3.30.300.20">
    <property type="match status" value="1"/>
</dbReference>
<dbReference type="AlphaFoldDB" id="T0BZW2"/>
<dbReference type="PANTHER" id="PTHR35800:SF1">
    <property type="entry name" value="RNA-BINDING PROTEIN KHPB"/>
    <property type="match status" value="1"/>
</dbReference>
<dbReference type="Gene3D" id="3.30.1370.50">
    <property type="entry name" value="R3H-like domain"/>
    <property type="match status" value="1"/>
</dbReference>
<keyword evidence="3 6" id="KW-0133">Cell shape</keyword>
<dbReference type="InterPro" id="IPR015946">
    <property type="entry name" value="KH_dom-like_a/b"/>
</dbReference>
<dbReference type="PROSITE" id="PS51061">
    <property type="entry name" value="R3H"/>
    <property type="match status" value="1"/>
</dbReference>
<dbReference type="InterPro" id="IPR034079">
    <property type="entry name" value="R3H_KhpB"/>
</dbReference>
<keyword evidence="1 6" id="KW-0963">Cytoplasm</keyword>
<organism evidence="7 8">
    <name type="scientific">Alicyclobacillus acidoterrestris (strain ATCC 49025 / DSM 3922 / CIP 106132 / NCIMB 13137 / GD3B)</name>
    <dbReference type="NCBI Taxonomy" id="1356854"/>
    <lineage>
        <taxon>Bacteria</taxon>
        <taxon>Bacillati</taxon>
        <taxon>Bacillota</taxon>
        <taxon>Bacilli</taxon>
        <taxon>Bacillales</taxon>
        <taxon>Alicyclobacillaceae</taxon>
        <taxon>Alicyclobacillus</taxon>
    </lineage>
</organism>
<dbReference type="InterPro" id="IPR036867">
    <property type="entry name" value="R3H_dom_sf"/>
</dbReference>
<feature type="region of interest" description="Jag_N domain" evidence="6">
    <location>
        <begin position="5"/>
        <end position="55"/>
    </location>
</feature>
<evidence type="ECO:0000256" key="1">
    <source>
        <dbReference type="ARBA" id="ARBA00022490"/>
    </source>
</evidence>
<comment type="subcellular location">
    <subcellularLocation>
        <location evidence="6">Cytoplasm</location>
    </subcellularLocation>
</comment>
<dbReference type="GO" id="GO:0003723">
    <property type="term" value="F:RNA binding"/>
    <property type="evidence" value="ECO:0007669"/>
    <property type="project" value="UniProtKB-UniRule"/>
</dbReference>
<dbReference type="NCBIfam" id="NF041568">
    <property type="entry name" value="Jag_EloR"/>
    <property type="match status" value="1"/>
</dbReference>
<dbReference type="CDD" id="cd02644">
    <property type="entry name" value="R3H_jag"/>
    <property type="match status" value="1"/>
</dbReference>
<comment type="similarity">
    <text evidence="6">Belongs to the KhpB RNA-binding protein family.</text>
</comment>
<comment type="subunit">
    <text evidence="6">Forms a complex with KhpA.</text>
</comment>
<dbReference type="SUPFAM" id="SSF82708">
    <property type="entry name" value="R3H domain"/>
    <property type="match status" value="1"/>
</dbReference>
<dbReference type="EMBL" id="CP080467">
    <property type="protein sequence ID" value="UNO48996.1"/>
    <property type="molecule type" value="Genomic_DNA"/>
</dbReference>
<dbReference type="Pfam" id="PF13083">
    <property type="entry name" value="KH_KhpA-B"/>
    <property type="match status" value="1"/>
</dbReference>
<evidence type="ECO:0000256" key="2">
    <source>
        <dbReference type="ARBA" id="ARBA00022884"/>
    </source>
</evidence>
<dbReference type="GO" id="GO:0005737">
    <property type="term" value="C:cytoplasm"/>
    <property type="evidence" value="ECO:0007669"/>
    <property type="project" value="UniProtKB-SubCell"/>
</dbReference>
<dbReference type="KEGG" id="aaco:K1I37_20850"/>
<dbReference type="InterPro" id="IPR038008">
    <property type="entry name" value="Jag_KH"/>
</dbReference>
<dbReference type="Proteomes" id="UP000829401">
    <property type="component" value="Chromosome"/>
</dbReference>
<dbReference type="InterPro" id="IPR001374">
    <property type="entry name" value="R3H_dom"/>
</dbReference>
<evidence type="ECO:0000313" key="7">
    <source>
        <dbReference type="EMBL" id="UNO48996.1"/>
    </source>
</evidence>
<dbReference type="InterPro" id="IPR032782">
    <property type="entry name" value="KhpB_N"/>
</dbReference>
<evidence type="ECO:0000256" key="5">
    <source>
        <dbReference type="ARBA" id="ARBA00023316"/>
    </source>
</evidence>
<accession>A0A9E7CYE0</accession>
<keyword evidence="5 6" id="KW-0961">Cell wall biogenesis/degradation</keyword>
<keyword evidence="8" id="KW-1185">Reference proteome</keyword>
<gene>
    <name evidence="6" type="primary">khpB</name>
    <name evidence="6" type="synonym">eloR</name>
    <name evidence="7" type="ORF">K1I37_20850</name>
</gene>
<accession>T0BZW2</accession>
<name>T0BZW2_ALIAG</name>
<evidence type="ECO:0000256" key="3">
    <source>
        <dbReference type="ARBA" id="ARBA00022960"/>
    </source>
</evidence>
<dbReference type="SMART" id="SM01245">
    <property type="entry name" value="Jag_N"/>
    <property type="match status" value="1"/>
</dbReference>
<dbReference type="Pfam" id="PF01424">
    <property type="entry name" value="R3H"/>
    <property type="match status" value="1"/>
</dbReference>
<sequence length="216" mass="24050">MKRLVVTGRTVEEAVTSALVKLGVPRSQAQVRVISEPVKGLFGFLGGKDAQVEVSVPQSPLENARDFVETVLREMGVSARVTIDADEETDAEYVVNVDADADVLPSLIGRHGSTLDSLQYLVNIVANREHEGFVKFSVDAGAYRKRRRDSLRRAADHAVERVIRTGRAVSMEAMSPADRKWVHTYLQARTDISSLSEGEEPHRKVKIVPRRNEYRV</sequence>
<keyword evidence="4 6" id="KW-0143">Chaperone</keyword>
<dbReference type="eggNOG" id="COG1847">
    <property type="taxonomic scope" value="Bacteria"/>
</dbReference>
<dbReference type="Gene3D" id="3.30.30.80">
    <property type="entry name" value="probable RNA-binding protein from clostridium symbiosum atcc 14940"/>
    <property type="match status" value="1"/>
</dbReference>
<evidence type="ECO:0000313" key="8">
    <source>
        <dbReference type="Proteomes" id="UP000829401"/>
    </source>
</evidence>
<dbReference type="InterPro" id="IPR038247">
    <property type="entry name" value="Jag_N_dom_sf"/>
</dbReference>
<dbReference type="GO" id="GO:0009252">
    <property type="term" value="P:peptidoglycan biosynthetic process"/>
    <property type="evidence" value="ECO:0007669"/>
    <property type="project" value="UniProtKB-UniRule"/>
</dbReference>
<dbReference type="STRING" id="1356854.N007_06635"/>
<evidence type="ECO:0000256" key="6">
    <source>
        <dbReference type="HAMAP-Rule" id="MF_00867"/>
    </source>
</evidence>
<comment type="domain">
    <text evidence="6">Has an N-terminal Jag-N domain and 2 RNA-binding domains (KH and R3H).</text>
</comment>
<dbReference type="GO" id="GO:0008360">
    <property type="term" value="P:regulation of cell shape"/>
    <property type="evidence" value="ECO:0007669"/>
    <property type="project" value="UniProtKB-KW"/>
</dbReference>
<reference evidence="8" key="1">
    <citation type="journal article" date="2022" name="G3 (Bethesda)">
        <title>Unveiling the complete genome sequence of Alicyclobacillus acidoterrestris DSM 3922T, a taint-producing strain.</title>
        <authorList>
            <person name="Leonardo I.C."/>
            <person name="Barreto Crespo M.T."/>
            <person name="Gaspar F.B."/>
        </authorList>
    </citation>
    <scope>NUCLEOTIDE SEQUENCE [LARGE SCALE GENOMIC DNA]</scope>
    <source>
        <strain evidence="8">DSM 3922</strain>
    </source>
</reference>
<dbReference type="Pfam" id="PF14804">
    <property type="entry name" value="Jag_N"/>
    <property type="match status" value="1"/>
</dbReference>
<protein>
    <recommendedName>
        <fullName evidence="6">RNA-binding protein KhpB</fullName>
    </recommendedName>
    <alternativeName>
        <fullName evidence="6">RNA-binding protein EloR</fullName>
    </alternativeName>
</protein>
<evidence type="ECO:0000256" key="4">
    <source>
        <dbReference type="ARBA" id="ARBA00023186"/>
    </source>
</evidence>
<keyword evidence="2 6" id="KW-0694">RNA-binding</keyword>
<dbReference type="SMART" id="SM00393">
    <property type="entry name" value="R3H"/>
    <property type="match status" value="1"/>
</dbReference>
<proteinExistence type="inferred from homology"/>
<dbReference type="InterPro" id="IPR039247">
    <property type="entry name" value="KhpB"/>
</dbReference>
<dbReference type="OrthoDB" id="9794483at2"/>
<dbReference type="GO" id="GO:0071555">
    <property type="term" value="P:cell wall organization"/>
    <property type="evidence" value="ECO:0007669"/>
    <property type="project" value="UniProtKB-KW"/>
</dbReference>
<dbReference type="RefSeq" id="WP_021296364.1">
    <property type="nucleotide sequence ID" value="NZ_AURB01000128.1"/>
</dbReference>
<dbReference type="CDD" id="cd02414">
    <property type="entry name" value="KH-II_Jag"/>
    <property type="match status" value="1"/>
</dbReference>
<dbReference type="PANTHER" id="PTHR35800">
    <property type="entry name" value="PROTEIN JAG"/>
    <property type="match status" value="1"/>
</dbReference>
<dbReference type="HAMAP" id="MF_00867">
    <property type="entry name" value="KhpB"/>
    <property type="match status" value="1"/>
</dbReference>
<comment type="function">
    <text evidence="6">A probable RNA chaperone. Forms a complex with KhpA which binds to cellular RNA and controls its expression. Plays a role in peptidoglycan (PG) homeostasis and cell length regulation.</text>
</comment>